<feature type="transmembrane region" description="Helical" evidence="1">
    <location>
        <begin position="21"/>
        <end position="43"/>
    </location>
</feature>
<feature type="transmembrane region" description="Helical" evidence="1">
    <location>
        <begin position="139"/>
        <end position="161"/>
    </location>
</feature>
<reference evidence="2 3" key="1">
    <citation type="journal article" date="2016" name="Nat. Commun.">
        <title>Thousands of microbial genomes shed light on interconnected biogeochemical processes in an aquifer system.</title>
        <authorList>
            <person name="Anantharaman K."/>
            <person name="Brown C.T."/>
            <person name="Hug L.A."/>
            <person name="Sharon I."/>
            <person name="Castelle C.J."/>
            <person name="Probst A.J."/>
            <person name="Thomas B.C."/>
            <person name="Singh A."/>
            <person name="Wilkins M.J."/>
            <person name="Karaoz U."/>
            <person name="Brodie E.L."/>
            <person name="Williams K.H."/>
            <person name="Hubbard S.S."/>
            <person name="Banfield J.F."/>
        </authorList>
    </citation>
    <scope>NUCLEOTIDE SEQUENCE [LARGE SCALE GENOMIC DNA]</scope>
</reference>
<dbReference type="InterPro" id="IPR010390">
    <property type="entry name" value="ABC-2_transporter-like"/>
</dbReference>
<dbReference type="Pfam" id="PF06182">
    <property type="entry name" value="ABC2_membrane_6"/>
    <property type="match status" value="1"/>
</dbReference>
<feature type="transmembrane region" description="Helical" evidence="1">
    <location>
        <begin position="115"/>
        <end position="133"/>
    </location>
</feature>
<feature type="transmembrane region" description="Helical" evidence="1">
    <location>
        <begin position="55"/>
        <end position="76"/>
    </location>
</feature>
<feature type="transmembrane region" description="Helical" evidence="1">
    <location>
        <begin position="230"/>
        <end position="252"/>
    </location>
</feature>
<protein>
    <recommendedName>
        <fullName evidence="4">ABC transporter permease</fullName>
    </recommendedName>
</protein>
<evidence type="ECO:0000313" key="3">
    <source>
        <dbReference type="Proteomes" id="UP000176614"/>
    </source>
</evidence>
<keyword evidence="1" id="KW-0812">Transmembrane</keyword>
<evidence type="ECO:0008006" key="4">
    <source>
        <dbReference type="Google" id="ProtNLM"/>
    </source>
</evidence>
<accession>A0A1F4W129</accession>
<sequence>MKKYWVLFKSYLSASLEYRGALFTWLLVELVSLSSATFLWLAVFRTNQTVGDYDFGRIVSYYLLVPVIGGFTSIFVSEHLPRKIKDGAISIDLLKPYSISAINLLNQFGIKLTQLTIKLPAYLFAGIFFTHFFNIHLQLIYLPLALFICIFSYLLHFYLDLALSYLAFWVDDTWSFGLIKTVALMVFGGLSFPLDLVPQNFRLLFDLLPFKYIYFYPVKVAQGGMPANQLVSQLVVLLTWLVFFFILGKLLWFKGIRKYGAYGN</sequence>
<comment type="caution">
    <text evidence="2">The sequence shown here is derived from an EMBL/GenBank/DDBJ whole genome shotgun (WGS) entry which is preliminary data.</text>
</comment>
<dbReference type="AlphaFoldDB" id="A0A1F4W129"/>
<dbReference type="PANTHER" id="PTHR36832">
    <property type="entry name" value="SLR1174 PROTEIN-RELATED"/>
    <property type="match status" value="1"/>
</dbReference>
<name>A0A1F4W129_UNCKA</name>
<organism evidence="2 3">
    <name type="scientific">candidate division WWE3 bacterium RIFOXYA2_FULL_46_9</name>
    <dbReference type="NCBI Taxonomy" id="1802636"/>
    <lineage>
        <taxon>Bacteria</taxon>
        <taxon>Katanobacteria</taxon>
    </lineage>
</organism>
<evidence type="ECO:0000313" key="2">
    <source>
        <dbReference type="EMBL" id="OGC63129.1"/>
    </source>
</evidence>
<dbReference type="Proteomes" id="UP000176614">
    <property type="component" value="Unassembled WGS sequence"/>
</dbReference>
<keyword evidence="1" id="KW-1133">Transmembrane helix</keyword>
<keyword evidence="1" id="KW-0472">Membrane</keyword>
<dbReference type="PANTHER" id="PTHR36832:SF1">
    <property type="entry name" value="SLR1174 PROTEIN"/>
    <property type="match status" value="1"/>
</dbReference>
<feature type="transmembrane region" description="Helical" evidence="1">
    <location>
        <begin position="173"/>
        <end position="194"/>
    </location>
</feature>
<proteinExistence type="predicted"/>
<evidence type="ECO:0000256" key="1">
    <source>
        <dbReference type="SAM" id="Phobius"/>
    </source>
</evidence>
<gene>
    <name evidence="2" type="ORF">A2264_00310</name>
</gene>
<dbReference type="EMBL" id="MEVT01000008">
    <property type="protein sequence ID" value="OGC63129.1"/>
    <property type="molecule type" value="Genomic_DNA"/>
</dbReference>